<dbReference type="OrthoDB" id="19224at2759"/>
<dbReference type="FunCoup" id="A0A7I4D9Z4">
    <property type="interactions" value="4806"/>
</dbReference>
<dbReference type="GeneID" id="112280599"/>
<keyword evidence="2" id="KW-0053">Apoptosis</keyword>
<dbReference type="InterPro" id="IPR008383">
    <property type="entry name" value="API5"/>
</dbReference>
<dbReference type="KEGG" id="ppp:112280599"/>
<feature type="region of interest" description="Disordered" evidence="3">
    <location>
        <begin position="551"/>
        <end position="651"/>
    </location>
</feature>
<dbReference type="Pfam" id="PF05918">
    <property type="entry name" value="API5"/>
    <property type="match status" value="1"/>
</dbReference>
<dbReference type="EnsemblPlants" id="Pp3c3_22040V3.3">
    <property type="protein sequence ID" value="Pp3c3_22040V3.3"/>
    <property type="gene ID" value="Pp3c3_22040"/>
</dbReference>
<dbReference type="EMBL" id="ABEU02000003">
    <property type="status" value="NOT_ANNOTATED_CDS"/>
    <property type="molecule type" value="Genomic_DNA"/>
</dbReference>
<evidence type="ECO:0000313" key="5">
    <source>
        <dbReference type="Proteomes" id="UP000006727"/>
    </source>
</evidence>
<proteinExistence type="inferred from homology"/>
<dbReference type="AlphaFoldDB" id="A0A7I4D9Z4"/>
<feature type="compositionally biased region" description="Low complexity" evidence="3">
    <location>
        <begin position="580"/>
        <end position="593"/>
    </location>
</feature>
<evidence type="ECO:0000256" key="2">
    <source>
        <dbReference type="ARBA" id="ARBA00022703"/>
    </source>
</evidence>
<evidence type="ECO:0008006" key="6">
    <source>
        <dbReference type="Google" id="ProtNLM"/>
    </source>
</evidence>
<dbReference type="GO" id="GO:0003729">
    <property type="term" value="F:mRNA binding"/>
    <property type="evidence" value="ECO:0000318"/>
    <property type="project" value="GO_Central"/>
</dbReference>
<dbReference type="InterPro" id="IPR016024">
    <property type="entry name" value="ARM-type_fold"/>
</dbReference>
<feature type="compositionally biased region" description="Basic and acidic residues" evidence="3">
    <location>
        <begin position="500"/>
        <end position="509"/>
    </location>
</feature>
<keyword evidence="5" id="KW-1185">Reference proteome</keyword>
<protein>
    <recommendedName>
        <fullName evidence="6">Apoptosis inhibitor 5</fullName>
    </recommendedName>
</protein>
<feature type="compositionally biased region" description="Polar residues" evidence="3">
    <location>
        <begin position="557"/>
        <end position="570"/>
    </location>
</feature>
<dbReference type="PANTHER" id="PTHR12758">
    <property type="entry name" value="APOPTOSIS INHIBITOR 5-RELATED"/>
    <property type="match status" value="1"/>
</dbReference>
<dbReference type="RefSeq" id="XP_024372013.1">
    <property type="nucleotide sequence ID" value="XM_024516245.2"/>
</dbReference>
<reference evidence="4 5" key="2">
    <citation type="journal article" date="2018" name="Plant J.">
        <title>The Physcomitrella patens chromosome-scale assembly reveals moss genome structure and evolution.</title>
        <authorList>
            <person name="Lang D."/>
            <person name="Ullrich K.K."/>
            <person name="Murat F."/>
            <person name="Fuchs J."/>
            <person name="Jenkins J."/>
            <person name="Haas F.B."/>
            <person name="Piednoel M."/>
            <person name="Gundlach H."/>
            <person name="Van Bel M."/>
            <person name="Meyberg R."/>
            <person name="Vives C."/>
            <person name="Morata J."/>
            <person name="Symeonidi A."/>
            <person name="Hiss M."/>
            <person name="Muchero W."/>
            <person name="Kamisugi Y."/>
            <person name="Saleh O."/>
            <person name="Blanc G."/>
            <person name="Decker E.L."/>
            <person name="van Gessel N."/>
            <person name="Grimwood J."/>
            <person name="Hayes R.D."/>
            <person name="Graham S.W."/>
            <person name="Gunter L.E."/>
            <person name="McDaniel S.F."/>
            <person name="Hoernstein S.N.W."/>
            <person name="Larsson A."/>
            <person name="Li F.W."/>
            <person name="Perroud P.F."/>
            <person name="Phillips J."/>
            <person name="Ranjan P."/>
            <person name="Rokshar D.S."/>
            <person name="Rothfels C.J."/>
            <person name="Schneider L."/>
            <person name="Shu S."/>
            <person name="Stevenson D.W."/>
            <person name="Thummler F."/>
            <person name="Tillich M."/>
            <person name="Villarreal Aguilar J.C."/>
            <person name="Widiez T."/>
            <person name="Wong G.K."/>
            <person name="Wymore A."/>
            <person name="Zhang Y."/>
            <person name="Zimmer A.D."/>
            <person name="Quatrano R.S."/>
            <person name="Mayer K.F.X."/>
            <person name="Goodstein D."/>
            <person name="Casacuberta J.M."/>
            <person name="Vandepoele K."/>
            <person name="Reski R."/>
            <person name="Cuming A.C."/>
            <person name="Tuskan G.A."/>
            <person name="Maumus F."/>
            <person name="Salse J."/>
            <person name="Schmutz J."/>
            <person name="Rensing S.A."/>
        </authorList>
    </citation>
    <scope>NUCLEOTIDE SEQUENCE [LARGE SCALE GENOMIC DNA]</scope>
    <source>
        <strain evidence="4 5">cv. Gransden 2004</strain>
    </source>
</reference>
<organism evidence="4 5">
    <name type="scientific">Physcomitrium patens</name>
    <name type="common">Spreading-leaved earth moss</name>
    <name type="synonym">Physcomitrella patens</name>
    <dbReference type="NCBI Taxonomy" id="3218"/>
    <lineage>
        <taxon>Eukaryota</taxon>
        <taxon>Viridiplantae</taxon>
        <taxon>Streptophyta</taxon>
        <taxon>Embryophyta</taxon>
        <taxon>Bryophyta</taxon>
        <taxon>Bryophytina</taxon>
        <taxon>Bryopsida</taxon>
        <taxon>Funariidae</taxon>
        <taxon>Funariales</taxon>
        <taxon>Funariaceae</taxon>
        <taxon>Physcomitrium</taxon>
    </lineage>
</organism>
<sequence>MISWIHHREAGDRLLIAELLGCCFRFFRDFAAFGGSAVPVRSVGAILWGFAVLFSFNLAGFVGVSGCAMSVPASEDASAAAIEQLYRFGESLNESKDKSKNEADYLGIIAAAKGSAKSKQLAAQLIPRFFKHFPDLSSDAINAQLDLCEEDELGIRVQAIRGLPLLCKDTPLHLPKIADVLGQLLLAEEVLERDAASKALMSVLRQDTKGSLTALFKHIENSDENLRDKVLTFVREKVFPIKKELLHPQEEMERHITDLIKKRLQLRPVVMQCLQDVTGAEFKMFMDFLKCLALFGPNAPSERVQELLEIVEGQADLDAVFNITDTDHIDRLMSCLNMALPFYARGASNSKFLNYINKHLLPVFEQLPEGKKLDLLKNLAESSPYTSAQDARQLLPSILQLLKKYMPRKKVSEELQSTYVECLLYAFHELAHKTPNTTNSLCGYKIVTGQPSDRLGEDFAELFKDFNERLTVVEELAKAANKKLTQGMSELNKALSAAKTDTEKEEVKAKKLSSSTKLRSNNNIVTLAQPLHQKVPSFFGKDKVIHLSWKEKDSSKPAPTSAPTHAVSATQHNGGKKRQNQNNQNSHNNQNGGAASAPKRGRGDGMTSQLVNRALAGLGSSSRGGFGRGGGSGRGGRGGWRGGRGNRNRDY</sequence>
<dbReference type="PANTHER" id="PTHR12758:SF19">
    <property type="entry name" value="APOPTOSIS INHIBITOR 5"/>
    <property type="match status" value="1"/>
</dbReference>
<feature type="compositionally biased region" description="Gly residues" evidence="3">
    <location>
        <begin position="622"/>
        <end position="645"/>
    </location>
</feature>
<feature type="region of interest" description="Disordered" evidence="3">
    <location>
        <begin position="496"/>
        <end position="516"/>
    </location>
</feature>
<dbReference type="GO" id="GO:0005634">
    <property type="term" value="C:nucleus"/>
    <property type="evidence" value="ECO:0000318"/>
    <property type="project" value="GO_Central"/>
</dbReference>
<evidence type="ECO:0000313" key="4">
    <source>
        <dbReference type="EnsemblPlants" id="Pp3c3_22040V3.3"/>
    </source>
</evidence>
<evidence type="ECO:0000256" key="1">
    <source>
        <dbReference type="ARBA" id="ARBA00009515"/>
    </source>
</evidence>
<reference evidence="4" key="3">
    <citation type="submission" date="2020-12" db="UniProtKB">
        <authorList>
            <consortium name="EnsemblPlants"/>
        </authorList>
    </citation>
    <scope>IDENTIFICATION</scope>
</reference>
<dbReference type="GO" id="GO:0043067">
    <property type="term" value="P:regulation of programmed cell death"/>
    <property type="evidence" value="ECO:0000318"/>
    <property type="project" value="GO_Central"/>
</dbReference>
<name>A0A7I4D9Z4_PHYPA</name>
<accession>A0A7I4D9Z4</accession>
<dbReference type="SUPFAM" id="SSF48371">
    <property type="entry name" value="ARM repeat"/>
    <property type="match status" value="1"/>
</dbReference>
<dbReference type="InParanoid" id="A0A7I4D9Z4"/>
<dbReference type="Gramene" id="Pp3c3_22040V3.3">
    <property type="protein sequence ID" value="Pp3c3_22040V3.3"/>
    <property type="gene ID" value="Pp3c3_22040"/>
</dbReference>
<gene>
    <name evidence="4" type="primary">LOC112280599</name>
</gene>
<reference evidence="4 5" key="1">
    <citation type="journal article" date="2008" name="Science">
        <title>The Physcomitrella genome reveals evolutionary insights into the conquest of land by plants.</title>
        <authorList>
            <person name="Rensing S."/>
            <person name="Lang D."/>
            <person name="Zimmer A."/>
            <person name="Terry A."/>
            <person name="Salamov A."/>
            <person name="Shapiro H."/>
            <person name="Nishiyama T."/>
            <person name="Perroud P.-F."/>
            <person name="Lindquist E."/>
            <person name="Kamisugi Y."/>
            <person name="Tanahashi T."/>
            <person name="Sakakibara K."/>
            <person name="Fujita T."/>
            <person name="Oishi K."/>
            <person name="Shin-I T."/>
            <person name="Kuroki Y."/>
            <person name="Toyoda A."/>
            <person name="Suzuki Y."/>
            <person name="Hashimoto A."/>
            <person name="Yamaguchi K."/>
            <person name="Sugano A."/>
            <person name="Kohara Y."/>
            <person name="Fujiyama A."/>
            <person name="Anterola A."/>
            <person name="Aoki S."/>
            <person name="Ashton N."/>
            <person name="Barbazuk W.B."/>
            <person name="Barker E."/>
            <person name="Bennetzen J."/>
            <person name="Bezanilla M."/>
            <person name="Blankenship R."/>
            <person name="Cho S.H."/>
            <person name="Dutcher S."/>
            <person name="Estelle M."/>
            <person name="Fawcett J.A."/>
            <person name="Gundlach H."/>
            <person name="Hanada K."/>
            <person name="Heyl A."/>
            <person name="Hicks K.A."/>
            <person name="Hugh J."/>
            <person name="Lohr M."/>
            <person name="Mayer K."/>
            <person name="Melkozernov A."/>
            <person name="Murata T."/>
            <person name="Nelson D."/>
            <person name="Pils B."/>
            <person name="Prigge M."/>
            <person name="Reiss B."/>
            <person name="Renner T."/>
            <person name="Rombauts S."/>
            <person name="Rushton P."/>
            <person name="Sanderfoot A."/>
            <person name="Schween G."/>
            <person name="Shiu S.-H."/>
            <person name="Stueber K."/>
            <person name="Theodoulou F.L."/>
            <person name="Tu H."/>
            <person name="Van de Peer Y."/>
            <person name="Verrier P.J."/>
            <person name="Waters E."/>
            <person name="Wood A."/>
            <person name="Yang L."/>
            <person name="Cove D."/>
            <person name="Cuming A."/>
            <person name="Hasebe M."/>
            <person name="Lucas S."/>
            <person name="Mishler D.B."/>
            <person name="Reski R."/>
            <person name="Grigoriev I."/>
            <person name="Quatrano R.S."/>
            <person name="Boore J.L."/>
        </authorList>
    </citation>
    <scope>NUCLEOTIDE SEQUENCE [LARGE SCALE GENOMIC DNA]</scope>
    <source>
        <strain evidence="4 5">cv. Gransden 2004</strain>
    </source>
</reference>
<dbReference type="Proteomes" id="UP000006727">
    <property type="component" value="Chromosome 3"/>
</dbReference>
<evidence type="ECO:0000256" key="3">
    <source>
        <dbReference type="SAM" id="MobiDB-lite"/>
    </source>
</evidence>
<comment type="similarity">
    <text evidence="1">Belongs to the API5 family.</text>
</comment>